<feature type="compositionally biased region" description="Basic and acidic residues" evidence="1">
    <location>
        <begin position="668"/>
        <end position="679"/>
    </location>
</feature>
<organism evidence="2 3">
    <name type="scientific">Brassica rapa subsp. trilocularis</name>
    <dbReference type="NCBI Taxonomy" id="1813537"/>
    <lineage>
        <taxon>Eukaryota</taxon>
        <taxon>Viridiplantae</taxon>
        <taxon>Streptophyta</taxon>
        <taxon>Embryophyta</taxon>
        <taxon>Tracheophyta</taxon>
        <taxon>Spermatophyta</taxon>
        <taxon>Magnoliopsida</taxon>
        <taxon>eudicotyledons</taxon>
        <taxon>Gunneridae</taxon>
        <taxon>Pentapetalae</taxon>
        <taxon>rosids</taxon>
        <taxon>malvids</taxon>
        <taxon>Brassicales</taxon>
        <taxon>Brassicaceae</taxon>
        <taxon>Brassiceae</taxon>
        <taxon>Brassica</taxon>
    </lineage>
</organism>
<name>A0ABQ7KHP0_BRACM</name>
<protein>
    <recommendedName>
        <fullName evidence="4">Aminotransferase-like plant mobile domain-containing protein</fullName>
    </recommendedName>
</protein>
<dbReference type="PANTHER" id="PTHR31099:SF37">
    <property type="entry name" value="MYOSIN HEAVY CHAIN-LIKE PROTEIN"/>
    <property type="match status" value="1"/>
</dbReference>
<feature type="region of interest" description="Disordered" evidence="1">
    <location>
        <begin position="668"/>
        <end position="744"/>
    </location>
</feature>
<comment type="caution">
    <text evidence="2">The sequence shown here is derived from an EMBL/GenBank/DDBJ whole genome shotgun (WGS) entry which is preliminary data.</text>
</comment>
<evidence type="ECO:0000313" key="3">
    <source>
        <dbReference type="Proteomes" id="UP000823674"/>
    </source>
</evidence>
<dbReference type="PANTHER" id="PTHR31099">
    <property type="entry name" value="OS06G0165300 PROTEIN"/>
    <property type="match status" value="1"/>
</dbReference>
<feature type="region of interest" description="Disordered" evidence="1">
    <location>
        <begin position="282"/>
        <end position="308"/>
    </location>
</feature>
<evidence type="ECO:0008006" key="4">
    <source>
        <dbReference type="Google" id="ProtNLM"/>
    </source>
</evidence>
<proteinExistence type="predicted"/>
<evidence type="ECO:0000313" key="2">
    <source>
        <dbReference type="EMBL" id="KAG5373988.1"/>
    </source>
</evidence>
<feature type="compositionally biased region" description="Polar residues" evidence="1">
    <location>
        <begin position="727"/>
        <end position="740"/>
    </location>
</feature>
<feature type="compositionally biased region" description="Polar residues" evidence="1">
    <location>
        <begin position="299"/>
        <end position="308"/>
    </location>
</feature>
<feature type="region of interest" description="Disordered" evidence="1">
    <location>
        <begin position="884"/>
        <end position="917"/>
    </location>
</feature>
<sequence>MSSKKKIAKKGSSSASPYEELIVPKMEFVPHLVHPAENEAWWVAHYGSLTPPKEKPFPVLVHRGVEEGDASMSTDEFLAIMRSFYHIPDAVEFRVPRRGECANSPPEGYFTCYEAFVVRCRLWFPIPEILVRVLDRFEVAISQLTPLVIQHLIGILILSYEHGLSLSVDHYEAILRLQLVTDTDKHRLAPRKLMSVVKKFISNFNSWKKFFFFVRVDAASVEESCIPLFRRLPNDHPFINPLAPFPEDIIAVRDVLRNGPFFWTSFTPKRVRKALRFVQPGPALAADTGSDSEPDDQNPVETPTAMSESSSWKGKYVDLGDIEFSMDDSMLPGWDPNLAYGDGSGSSEAPIPDFDDFFAGLPPGFDAPPPTKESARPRVVAEGSRIINGGLSLLGSAIEAGHREAMVYRFKAKKAERGLARVQGEMLEREAQLTRDHARAIRKAERKGKREIVEVMKTRASQFQVEYGNLKNAFTSVGDFCECRGSVGSLWRTRADDYVFEEEMSLMKSGMNERADAEALIPPIDERIQGFWDSIPVSPDTEEVPTGFPDGGEEVDRPADAFVSSLLVCNIQRPRALERCVISDLSLGVSRSLSAASCVTIRSTYLEKLESFDSFLQGLSHLFQSIILGSHQVVSEQFWKGSTMARDQEGRINTAKTATLQKIMESRIRDQQEHDEHMQKRMRQSSPRRYQKLEPKPPDFVQYGSSKNRRFKEEDAGRRREPHLKQPASTWSRSHQTSRNFKSDDHFSYNQTMAKPKIYVFTGEGDYLKWERTVTKWLCYNRILKKDALAYVMSQLKGNVYKWLLQEEDDRMYYREPAITTWEDLKFLLRKKYASKGHTSLKSPKKKVISATDFKSEKSETKMADYEKEISSLVKEILKTSKHLDKQKKLPKNQEPVATVSELNDAEPDSTAPIQEDQTEIPTIAIQKYDQPIKDDLILFKQDVIEEEAPMESKSDSGVEPVSATSIQGDQAKESSAAIQKDEQPVQNVMVPFKQAIVPEETPREPQTACKKRQLIVFDPCDFQKTFLGIFLFNPFVWNKTRAVEFSRHELVMEHVVFEPGGKLWNHRNNPIVIEKKSAATTIVFGDLLPSEAKEMHVSAQQDFHYETNWRMLPTLSWIQQTGKRSKWPPDHQDIVNSAKHIGLAKFCELLISDWAGRLQIYLWKPGAYDSTLIILGECSACARTSLGNKELEADQNALLLDHVKSKGEVITGVGGKLMFSSQNKEKPPDGLSLHQSPNKSARGNYLDSKKRMKPDLLSIGTGQTVLSAILFERRGYSNDQSIKNGSLAKLEMQQSNLGSCLAANFDIGAVRGSYLSNQKELSNKLNCNGN</sequence>
<keyword evidence="3" id="KW-1185">Reference proteome</keyword>
<accession>A0ABQ7KHP0</accession>
<reference evidence="2 3" key="1">
    <citation type="submission" date="2021-03" db="EMBL/GenBank/DDBJ databases">
        <authorList>
            <person name="King G.J."/>
            <person name="Bancroft I."/>
            <person name="Baten A."/>
            <person name="Bloomfield J."/>
            <person name="Borpatragohain P."/>
            <person name="He Z."/>
            <person name="Irish N."/>
            <person name="Irwin J."/>
            <person name="Liu K."/>
            <person name="Mauleon R.P."/>
            <person name="Moore J."/>
            <person name="Morris R."/>
            <person name="Ostergaard L."/>
            <person name="Wang B."/>
            <person name="Wells R."/>
        </authorList>
    </citation>
    <scope>NUCLEOTIDE SEQUENCE [LARGE SCALE GENOMIC DNA]</scope>
    <source>
        <strain evidence="2">R-o-18</strain>
        <tissue evidence="2">Leaf</tissue>
    </source>
</reference>
<dbReference type="EMBL" id="JADBGQ010000056">
    <property type="protein sequence ID" value="KAG5373988.1"/>
    <property type="molecule type" value="Genomic_DNA"/>
</dbReference>
<dbReference type="Proteomes" id="UP000823674">
    <property type="component" value="Unassembled WGS sequence"/>
</dbReference>
<evidence type="ECO:0000256" key="1">
    <source>
        <dbReference type="SAM" id="MobiDB-lite"/>
    </source>
</evidence>
<feature type="region of interest" description="Disordered" evidence="1">
    <location>
        <begin position="1220"/>
        <end position="1248"/>
    </location>
</feature>
<gene>
    <name evidence="2" type="primary">SC187g500030.1_BraROA</name>
    <name evidence="2" type="ORF">IGI04_042698</name>
</gene>